<comment type="catalytic activity">
    <reaction evidence="2">
        <text>2 GTP = 3',3'-c-di-GMP + 2 diphosphate</text>
        <dbReference type="Rhea" id="RHEA:24898"/>
        <dbReference type="ChEBI" id="CHEBI:33019"/>
        <dbReference type="ChEBI" id="CHEBI:37565"/>
        <dbReference type="ChEBI" id="CHEBI:58805"/>
        <dbReference type="EC" id="2.7.7.65"/>
    </reaction>
</comment>
<dbReference type="GeneID" id="95760810"/>
<feature type="domain" description="GGDEF" evidence="3">
    <location>
        <begin position="202"/>
        <end position="333"/>
    </location>
</feature>
<dbReference type="Pfam" id="PF01590">
    <property type="entry name" value="GAF"/>
    <property type="match status" value="1"/>
</dbReference>
<dbReference type="EC" id="2.7.7.65" evidence="1"/>
<dbReference type="SMART" id="SM00267">
    <property type="entry name" value="GGDEF"/>
    <property type="match status" value="1"/>
</dbReference>
<evidence type="ECO:0000259" key="3">
    <source>
        <dbReference type="PROSITE" id="PS50887"/>
    </source>
</evidence>
<dbReference type="Gene3D" id="3.30.70.270">
    <property type="match status" value="1"/>
</dbReference>
<dbReference type="PROSITE" id="PS50887">
    <property type="entry name" value="GGDEF"/>
    <property type="match status" value="1"/>
</dbReference>
<dbReference type="CDD" id="cd01949">
    <property type="entry name" value="GGDEF"/>
    <property type="match status" value="1"/>
</dbReference>
<dbReference type="NCBIfam" id="TIGR00254">
    <property type="entry name" value="GGDEF"/>
    <property type="match status" value="1"/>
</dbReference>
<evidence type="ECO:0000313" key="5">
    <source>
        <dbReference type="Proteomes" id="UP001245370"/>
    </source>
</evidence>
<dbReference type="RefSeq" id="WP_281804412.1">
    <property type="nucleotide sequence ID" value="NZ_BSDO01000001.1"/>
</dbReference>
<dbReference type="PANTHER" id="PTHR45138:SF9">
    <property type="entry name" value="DIGUANYLATE CYCLASE DGCM-RELATED"/>
    <property type="match status" value="1"/>
</dbReference>
<evidence type="ECO:0000256" key="2">
    <source>
        <dbReference type="ARBA" id="ARBA00034247"/>
    </source>
</evidence>
<dbReference type="InterPro" id="IPR003018">
    <property type="entry name" value="GAF"/>
</dbReference>
<dbReference type="Pfam" id="PF00990">
    <property type="entry name" value="GGDEF"/>
    <property type="match status" value="1"/>
</dbReference>
<comment type="caution">
    <text evidence="4">The sequence shown here is derived from an EMBL/GenBank/DDBJ whole genome shotgun (WGS) entry which is preliminary data.</text>
</comment>
<dbReference type="SUPFAM" id="SSF55781">
    <property type="entry name" value="GAF domain-like"/>
    <property type="match status" value="1"/>
</dbReference>
<organism evidence="4 5">
    <name type="scientific">Xanthobacter flavus</name>
    <dbReference type="NCBI Taxonomy" id="281"/>
    <lineage>
        <taxon>Bacteria</taxon>
        <taxon>Pseudomonadati</taxon>
        <taxon>Pseudomonadota</taxon>
        <taxon>Alphaproteobacteria</taxon>
        <taxon>Hyphomicrobiales</taxon>
        <taxon>Xanthobacteraceae</taxon>
        <taxon>Xanthobacter</taxon>
    </lineage>
</organism>
<dbReference type="PANTHER" id="PTHR45138">
    <property type="entry name" value="REGULATORY COMPONENTS OF SENSORY TRANSDUCTION SYSTEM"/>
    <property type="match status" value="1"/>
</dbReference>
<dbReference type="InterPro" id="IPR050469">
    <property type="entry name" value="Diguanylate_Cyclase"/>
</dbReference>
<dbReference type="Gene3D" id="3.30.450.40">
    <property type="match status" value="1"/>
</dbReference>
<proteinExistence type="predicted"/>
<accession>A0ABU1KHU1</accession>
<sequence>MWSPPAAPANEADRLAVLATCGLMDSPPDERFDRLTRLARRLYGADVAFLGLIDATHQWQKSRTSDLVPASVPRRDTVCNVMVNSGEPLVIGDMACDPRLAGHPAVAHLPLRFYAGAPLMVAPELVIGSLCVMGREARDQETFDFGPLLDLAAVAADEVELLRLNLDLARKSQVDDLTGLLNRRSFDEAMERAVRRAQRLAGPLSLLVIDVDHFKVVNDLWGHQAGDAVLAAIGGVLARQPARAQDTAARYGGEEFAVILPDTDEAGCDAVGAALLAALRAENIPHPSGGRVTASIGGATARGENLDDLFAAADAALYAAKDGGRDLYCRSVVG</sequence>
<dbReference type="Proteomes" id="UP001245370">
    <property type="component" value="Unassembled WGS sequence"/>
</dbReference>
<dbReference type="InterPro" id="IPR029016">
    <property type="entry name" value="GAF-like_dom_sf"/>
</dbReference>
<dbReference type="InterPro" id="IPR000160">
    <property type="entry name" value="GGDEF_dom"/>
</dbReference>
<keyword evidence="5" id="KW-1185">Reference proteome</keyword>
<dbReference type="EMBL" id="JAVDPY010000003">
    <property type="protein sequence ID" value="MDR6333901.1"/>
    <property type="molecule type" value="Genomic_DNA"/>
</dbReference>
<protein>
    <recommendedName>
        <fullName evidence="1">diguanylate cyclase</fullName>
        <ecNumber evidence="1">2.7.7.65</ecNumber>
    </recommendedName>
</protein>
<reference evidence="4 5" key="1">
    <citation type="submission" date="2023-07" db="EMBL/GenBank/DDBJ databases">
        <title>Genomic Encyclopedia of Type Strains, Phase IV (KMG-IV): sequencing the most valuable type-strain genomes for metagenomic binning, comparative biology and taxonomic classification.</title>
        <authorList>
            <person name="Goeker M."/>
        </authorList>
    </citation>
    <scope>NUCLEOTIDE SEQUENCE [LARGE SCALE GENOMIC DNA]</scope>
    <source>
        <strain evidence="4 5">DSM 338</strain>
    </source>
</reference>
<dbReference type="SUPFAM" id="SSF55073">
    <property type="entry name" value="Nucleotide cyclase"/>
    <property type="match status" value="1"/>
</dbReference>
<dbReference type="InterPro" id="IPR029787">
    <property type="entry name" value="Nucleotide_cyclase"/>
</dbReference>
<gene>
    <name evidence="4" type="ORF">GGQ86_002371</name>
</gene>
<evidence type="ECO:0000313" key="4">
    <source>
        <dbReference type="EMBL" id="MDR6333901.1"/>
    </source>
</evidence>
<name>A0ABU1KHU1_XANFL</name>
<evidence type="ECO:0000256" key="1">
    <source>
        <dbReference type="ARBA" id="ARBA00012528"/>
    </source>
</evidence>
<dbReference type="InterPro" id="IPR043128">
    <property type="entry name" value="Rev_trsase/Diguanyl_cyclase"/>
</dbReference>